<dbReference type="InterPro" id="IPR023473">
    <property type="entry name" value="AMMECR1"/>
</dbReference>
<evidence type="ECO:0000313" key="4">
    <source>
        <dbReference type="Proteomes" id="UP000007110"/>
    </source>
</evidence>
<dbReference type="InterPro" id="IPR027485">
    <property type="entry name" value="AMMECR1_N"/>
</dbReference>
<dbReference type="Pfam" id="PF01871">
    <property type="entry name" value="AMMECR1"/>
    <property type="match status" value="1"/>
</dbReference>
<reference evidence="4" key="1">
    <citation type="submission" date="2015-02" db="EMBL/GenBank/DDBJ databases">
        <title>Genome sequencing for Strongylocentrotus purpuratus.</title>
        <authorList>
            <person name="Murali S."/>
            <person name="Liu Y."/>
            <person name="Vee V."/>
            <person name="English A."/>
            <person name="Wang M."/>
            <person name="Skinner E."/>
            <person name="Han Y."/>
            <person name="Muzny D.M."/>
            <person name="Worley K.C."/>
            <person name="Gibbs R.A."/>
        </authorList>
    </citation>
    <scope>NUCLEOTIDE SEQUENCE</scope>
</reference>
<dbReference type="AlphaFoldDB" id="A0A7M7HPK8"/>
<dbReference type="OrthoDB" id="24630at2759"/>
<organism evidence="3 4">
    <name type="scientific">Strongylocentrotus purpuratus</name>
    <name type="common">Purple sea urchin</name>
    <dbReference type="NCBI Taxonomy" id="7668"/>
    <lineage>
        <taxon>Eukaryota</taxon>
        <taxon>Metazoa</taxon>
        <taxon>Echinodermata</taxon>
        <taxon>Eleutherozoa</taxon>
        <taxon>Echinozoa</taxon>
        <taxon>Echinoidea</taxon>
        <taxon>Euechinoidea</taxon>
        <taxon>Echinacea</taxon>
        <taxon>Camarodonta</taxon>
        <taxon>Echinidea</taxon>
        <taxon>Strongylocentrotidae</taxon>
        <taxon>Strongylocentrotus</taxon>
    </lineage>
</organism>
<reference evidence="3" key="2">
    <citation type="submission" date="2021-01" db="UniProtKB">
        <authorList>
            <consortium name="EnsemblMetazoa"/>
        </authorList>
    </citation>
    <scope>IDENTIFICATION</scope>
</reference>
<dbReference type="EnsemblMetazoa" id="XM_011682620">
    <property type="protein sequence ID" value="XP_011680922"/>
    <property type="gene ID" value="LOC586206"/>
</dbReference>
<dbReference type="SUPFAM" id="SSF143447">
    <property type="entry name" value="AMMECR1-like"/>
    <property type="match status" value="1"/>
</dbReference>
<dbReference type="GeneID" id="586206"/>
<evidence type="ECO:0000313" key="3">
    <source>
        <dbReference type="EnsemblMetazoa" id="XP_011680922"/>
    </source>
</evidence>
<dbReference type="InterPro" id="IPR002733">
    <property type="entry name" value="AMMECR1_domain"/>
</dbReference>
<accession>A0A7M7HPK8</accession>
<dbReference type="OMA" id="TNEAFPL"/>
<sequence>MATGCCGVKRQKVSAPPENEGNHHGSSTSCSTRDYIPSPRNGSAVIPRPNGLSNGLNTSLARIVCDEMCYFCFETLYRHLHNEAPAPSPKFTDKPFPLFVTWKIGKEKRLRGCIGTFTAMNLHDGLREYAISSAFKDTRFQPITRDELSRLHVSVSLLRHFEDAKDWEDWRVGTHGIRIEFYNDKGNKKSATYLPEVPPEQEWTKKQTIDHLLRKGGYTVPVIRDEFRRTIRVTRYQSEKLTQSYADYSAYHAGRRQANGHI</sequence>
<dbReference type="PANTHER" id="PTHR13016">
    <property type="entry name" value="AMMECR1 HOMOLOG"/>
    <property type="match status" value="1"/>
</dbReference>
<dbReference type="InParanoid" id="A0A7M7HPK8"/>
<dbReference type="Gene3D" id="3.30.700.20">
    <property type="entry name" value="Hypothetical protein ph0010, domain 1"/>
    <property type="match status" value="1"/>
</dbReference>
<dbReference type="PROSITE" id="PS51112">
    <property type="entry name" value="AMMECR1"/>
    <property type="match status" value="1"/>
</dbReference>
<feature type="domain" description="AMMECR1" evidence="2">
    <location>
        <begin position="57"/>
        <end position="252"/>
    </location>
</feature>
<dbReference type="NCBIfam" id="TIGR00296">
    <property type="entry name" value="TIGR00296 family protein"/>
    <property type="match status" value="1"/>
</dbReference>
<evidence type="ECO:0000256" key="1">
    <source>
        <dbReference type="SAM" id="MobiDB-lite"/>
    </source>
</evidence>
<dbReference type="RefSeq" id="XP_011680922.1">
    <property type="nucleotide sequence ID" value="XM_011682620.2"/>
</dbReference>
<dbReference type="InterPro" id="IPR036071">
    <property type="entry name" value="AMMECR1_dom_sf"/>
</dbReference>
<name>A0A7M7HPK8_STRPU</name>
<feature type="region of interest" description="Disordered" evidence="1">
    <location>
        <begin position="12"/>
        <end position="34"/>
    </location>
</feature>
<evidence type="ECO:0000259" key="2">
    <source>
        <dbReference type="PROSITE" id="PS51112"/>
    </source>
</evidence>
<dbReference type="PANTHER" id="PTHR13016:SF0">
    <property type="entry name" value="AMME SYNDROME CANDIDATE GENE 1 PROTEIN"/>
    <property type="match status" value="1"/>
</dbReference>
<protein>
    <recommendedName>
        <fullName evidence="2">AMMECR1 domain-containing protein</fullName>
    </recommendedName>
</protein>
<dbReference type="FunFam" id="3.30.700.20:FF:000001">
    <property type="entry name" value="AMME syndrome candidate gene 1"/>
    <property type="match status" value="1"/>
</dbReference>
<proteinExistence type="predicted"/>
<dbReference type="KEGG" id="spu:586206"/>
<dbReference type="Proteomes" id="UP000007110">
    <property type="component" value="Unassembled WGS sequence"/>
</dbReference>
<keyword evidence="4" id="KW-1185">Reference proteome</keyword>